<dbReference type="PROSITE" id="PS51918">
    <property type="entry name" value="RADICAL_SAM"/>
    <property type="match status" value="1"/>
</dbReference>
<dbReference type="InterPro" id="IPR024924">
    <property type="entry name" value="7-CO-7-deazaguanine_synth-like"/>
</dbReference>
<dbReference type="InterPro" id="IPR027621">
    <property type="entry name" value="rSAM_QueE_gams"/>
</dbReference>
<dbReference type="PANTHER" id="PTHR42836:SF1">
    <property type="entry name" value="7-CARBOXY-7-DEAZAGUANINE SYNTHASE"/>
    <property type="match status" value="1"/>
</dbReference>
<evidence type="ECO:0000313" key="9">
    <source>
        <dbReference type="EMBL" id="EQD59270.1"/>
    </source>
</evidence>
<evidence type="ECO:0000256" key="2">
    <source>
        <dbReference type="ARBA" id="ARBA00022691"/>
    </source>
</evidence>
<dbReference type="NCBIfam" id="TIGR04349">
    <property type="entry name" value="rSAM_QueE_gams"/>
    <property type="match status" value="1"/>
</dbReference>
<dbReference type="SUPFAM" id="SSF102114">
    <property type="entry name" value="Radical SAM enzymes"/>
    <property type="match status" value="1"/>
</dbReference>
<accession>T1BZ85</accession>
<feature type="domain" description="Radical SAM core" evidence="8">
    <location>
        <begin position="35"/>
        <end position="226"/>
    </location>
</feature>
<gene>
    <name evidence="9" type="ORF">B1B_08284</name>
</gene>
<dbReference type="GO" id="GO:0016829">
    <property type="term" value="F:lyase activity"/>
    <property type="evidence" value="ECO:0007669"/>
    <property type="project" value="UniProtKB-KW"/>
</dbReference>
<evidence type="ECO:0000256" key="7">
    <source>
        <dbReference type="ARBA" id="ARBA00023239"/>
    </source>
</evidence>
<dbReference type="Pfam" id="PF04055">
    <property type="entry name" value="Radical_SAM"/>
    <property type="match status" value="1"/>
</dbReference>
<reference evidence="9" key="2">
    <citation type="journal article" date="2014" name="ISME J.">
        <title>Microbial stratification in low pH oxic and suboxic macroscopic growths along an acid mine drainage.</title>
        <authorList>
            <person name="Mendez-Garcia C."/>
            <person name="Mesa V."/>
            <person name="Sprenger R.R."/>
            <person name="Richter M."/>
            <person name="Diez M.S."/>
            <person name="Solano J."/>
            <person name="Bargiela R."/>
            <person name="Golyshina O.V."/>
            <person name="Manteca A."/>
            <person name="Ramos J.L."/>
            <person name="Gallego J.R."/>
            <person name="Llorente I."/>
            <person name="Martins Dos Santos V.A."/>
            <person name="Jensen O.N."/>
            <person name="Pelaez A.I."/>
            <person name="Sanchez J."/>
            <person name="Ferrer M."/>
        </authorList>
    </citation>
    <scope>NUCLEOTIDE SEQUENCE</scope>
</reference>
<dbReference type="Gene3D" id="3.20.20.70">
    <property type="entry name" value="Aldolase class I"/>
    <property type="match status" value="1"/>
</dbReference>
<keyword evidence="2" id="KW-0949">S-adenosyl-L-methionine</keyword>
<dbReference type="PANTHER" id="PTHR42836">
    <property type="entry name" value="7-CARBOXY-7-DEAZAGUANINE SYNTHASE"/>
    <property type="match status" value="1"/>
</dbReference>
<name>T1BZ85_9ZZZZ</name>
<proteinExistence type="inferred from homology"/>
<evidence type="ECO:0000256" key="5">
    <source>
        <dbReference type="ARBA" id="ARBA00023004"/>
    </source>
</evidence>
<keyword evidence="7" id="KW-0456">Lyase</keyword>
<dbReference type="InterPro" id="IPR013785">
    <property type="entry name" value="Aldolase_TIM"/>
</dbReference>
<dbReference type="AlphaFoldDB" id="T1BZ85"/>
<dbReference type="GO" id="GO:0046872">
    <property type="term" value="F:metal ion binding"/>
    <property type="evidence" value="ECO:0007669"/>
    <property type="project" value="UniProtKB-KW"/>
</dbReference>
<keyword evidence="5" id="KW-0408">Iron</keyword>
<keyword evidence="1" id="KW-0004">4Fe-4S</keyword>
<dbReference type="EMBL" id="AUZY01005387">
    <property type="protein sequence ID" value="EQD59270.1"/>
    <property type="molecule type" value="Genomic_DNA"/>
</dbReference>
<protein>
    <submittedName>
        <fullName evidence="9">Radical activating enzyme</fullName>
    </submittedName>
</protein>
<evidence type="ECO:0000256" key="6">
    <source>
        <dbReference type="ARBA" id="ARBA00023014"/>
    </source>
</evidence>
<dbReference type="InterPro" id="IPR058240">
    <property type="entry name" value="rSAM_sf"/>
</dbReference>
<keyword evidence="3" id="KW-0479">Metal-binding</keyword>
<dbReference type="HAMAP" id="MF_00917">
    <property type="entry name" value="QueE"/>
    <property type="match status" value="1"/>
</dbReference>
<evidence type="ECO:0000259" key="8">
    <source>
        <dbReference type="PROSITE" id="PS51918"/>
    </source>
</evidence>
<organism evidence="9">
    <name type="scientific">mine drainage metagenome</name>
    <dbReference type="NCBI Taxonomy" id="410659"/>
    <lineage>
        <taxon>unclassified sequences</taxon>
        <taxon>metagenomes</taxon>
        <taxon>ecological metagenomes</taxon>
    </lineage>
</organism>
<reference evidence="9" key="1">
    <citation type="submission" date="2013-08" db="EMBL/GenBank/DDBJ databases">
        <authorList>
            <person name="Mendez C."/>
            <person name="Richter M."/>
            <person name="Ferrer M."/>
            <person name="Sanchez J."/>
        </authorList>
    </citation>
    <scope>NUCLEOTIDE SEQUENCE</scope>
</reference>
<sequence>MSVRRATKAQVAARVAPARLRVTEIFLSLQGEARDTGWPTVFVRLTGCPLRCVWCDTAYAFKGGTLLSEEEVLERVAGFSVPRVCVTGGEPLAQRATLTLLTRLADRGFRVSLETSGALPIEAVDPRVIRVVDLKPPGSGELMRNRYENLACLAPHDQVKCVIADRRDYDWARSMLDRYGLARRVEVLFSPVAGALAPSELAEWILADRLPVRFQLQLHKVLWGGEAGR</sequence>
<dbReference type="SFLD" id="SFLDS00029">
    <property type="entry name" value="Radical_SAM"/>
    <property type="match status" value="1"/>
</dbReference>
<dbReference type="GO" id="GO:0051539">
    <property type="term" value="F:4 iron, 4 sulfur cluster binding"/>
    <property type="evidence" value="ECO:0007669"/>
    <property type="project" value="UniProtKB-KW"/>
</dbReference>
<keyword evidence="4" id="KW-0460">Magnesium</keyword>
<dbReference type="PIRSF" id="PIRSF000370">
    <property type="entry name" value="QueE"/>
    <property type="match status" value="1"/>
</dbReference>
<keyword evidence="6" id="KW-0411">Iron-sulfur</keyword>
<dbReference type="CDD" id="cd01335">
    <property type="entry name" value="Radical_SAM"/>
    <property type="match status" value="1"/>
</dbReference>
<evidence type="ECO:0000256" key="1">
    <source>
        <dbReference type="ARBA" id="ARBA00022485"/>
    </source>
</evidence>
<evidence type="ECO:0000256" key="4">
    <source>
        <dbReference type="ARBA" id="ARBA00022842"/>
    </source>
</evidence>
<dbReference type="InterPro" id="IPR007197">
    <property type="entry name" value="rSAM"/>
</dbReference>
<comment type="caution">
    <text evidence="9">The sequence shown here is derived from an EMBL/GenBank/DDBJ whole genome shotgun (WGS) entry which is preliminary data.</text>
</comment>
<evidence type="ECO:0000256" key="3">
    <source>
        <dbReference type="ARBA" id="ARBA00022723"/>
    </source>
</evidence>